<dbReference type="EMBL" id="FZOK01000004">
    <property type="protein sequence ID" value="SNS16705.1"/>
    <property type="molecule type" value="Genomic_DNA"/>
</dbReference>
<reference evidence="3" key="1">
    <citation type="submission" date="2017-06" db="EMBL/GenBank/DDBJ databases">
        <authorList>
            <person name="Varghese N."/>
            <person name="Submissions S."/>
        </authorList>
    </citation>
    <scope>NUCLEOTIDE SEQUENCE [LARGE SCALE GENOMIC DNA]</scope>
    <source>
        <strain evidence="3">5C</strain>
    </source>
</reference>
<sequence>MEGVYIALLFLGLGALVRKFPNLLAGYGSLSQREKEKAVKNGAPVYISWMFILMGVLTILGHLAGVLLDMPNLGQGVGLLVTMFGAVLIIILGNRLIHKD</sequence>
<dbReference type="AlphaFoldDB" id="A0A239C8Z3"/>
<accession>A0A239C8Z3</accession>
<evidence type="ECO:0000313" key="3">
    <source>
        <dbReference type="Proteomes" id="UP000198480"/>
    </source>
</evidence>
<evidence type="ECO:0008006" key="4">
    <source>
        <dbReference type="Google" id="ProtNLM"/>
    </source>
</evidence>
<dbReference type="Proteomes" id="UP000198480">
    <property type="component" value="Unassembled WGS sequence"/>
</dbReference>
<keyword evidence="3" id="KW-1185">Reference proteome</keyword>
<dbReference type="RefSeq" id="WP_089238890.1">
    <property type="nucleotide sequence ID" value="NZ_FZOK01000004.1"/>
</dbReference>
<dbReference type="OrthoDB" id="836288at2"/>
<dbReference type="InterPro" id="IPR017259">
    <property type="entry name" value="UCP037672"/>
</dbReference>
<dbReference type="Pfam" id="PF12650">
    <property type="entry name" value="DUF3784"/>
    <property type="match status" value="1"/>
</dbReference>
<name>A0A239C8Z3_9BACT</name>
<proteinExistence type="predicted"/>
<organism evidence="2 3">
    <name type="scientific">Belliella buryatensis</name>
    <dbReference type="NCBI Taxonomy" id="1500549"/>
    <lineage>
        <taxon>Bacteria</taxon>
        <taxon>Pseudomonadati</taxon>
        <taxon>Bacteroidota</taxon>
        <taxon>Cytophagia</taxon>
        <taxon>Cytophagales</taxon>
        <taxon>Cyclobacteriaceae</taxon>
        <taxon>Belliella</taxon>
    </lineage>
</organism>
<keyword evidence="1" id="KW-0812">Transmembrane</keyword>
<feature type="transmembrane region" description="Helical" evidence="1">
    <location>
        <begin position="77"/>
        <end position="97"/>
    </location>
</feature>
<evidence type="ECO:0000313" key="2">
    <source>
        <dbReference type="EMBL" id="SNS16705.1"/>
    </source>
</evidence>
<feature type="transmembrane region" description="Helical" evidence="1">
    <location>
        <begin position="43"/>
        <end position="65"/>
    </location>
</feature>
<keyword evidence="1" id="KW-1133">Transmembrane helix</keyword>
<protein>
    <recommendedName>
        <fullName evidence="4">DUF3784 domain-containing protein</fullName>
    </recommendedName>
</protein>
<gene>
    <name evidence="2" type="ORF">SAMN06295967_104151</name>
</gene>
<keyword evidence="1" id="KW-0472">Membrane</keyword>
<evidence type="ECO:0000256" key="1">
    <source>
        <dbReference type="SAM" id="Phobius"/>
    </source>
</evidence>